<keyword evidence="8" id="KW-1185">Reference proteome</keyword>
<feature type="transmembrane region" description="Helical" evidence="5">
    <location>
        <begin position="127"/>
        <end position="145"/>
    </location>
</feature>
<accession>A0A6N7EYG6</accession>
<comment type="caution">
    <text evidence="7">The sequence shown here is derived from an EMBL/GenBank/DDBJ whole genome shotgun (WGS) entry which is preliminary data.</text>
</comment>
<evidence type="ECO:0000313" key="7">
    <source>
        <dbReference type="EMBL" id="MPV86177.1"/>
    </source>
</evidence>
<protein>
    <recommendedName>
        <fullName evidence="6">Ferric oxidoreductase domain-containing protein</fullName>
    </recommendedName>
</protein>
<dbReference type="AlphaFoldDB" id="A0A6N7EYG6"/>
<evidence type="ECO:0000256" key="4">
    <source>
        <dbReference type="ARBA" id="ARBA00023136"/>
    </source>
</evidence>
<evidence type="ECO:0000256" key="5">
    <source>
        <dbReference type="SAM" id="Phobius"/>
    </source>
</evidence>
<keyword evidence="3 5" id="KW-1133">Transmembrane helix</keyword>
<evidence type="ECO:0000259" key="6">
    <source>
        <dbReference type="Pfam" id="PF01794"/>
    </source>
</evidence>
<organism evidence="7 8">
    <name type="scientific">Ostreibacterium oceani</name>
    <dbReference type="NCBI Taxonomy" id="2654998"/>
    <lineage>
        <taxon>Bacteria</taxon>
        <taxon>Pseudomonadati</taxon>
        <taxon>Pseudomonadota</taxon>
        <taxon>Gammaproteobacteria</taxon>
        <taxon>Cardiobacteriales</taxon>
        <taxon>Ostreibacteriaceae</taxon>
        <taxon>Ostreibacterium</taxon>
    </lineage>
</organism>
<feature type="transmembrane region" description="Helical" evidence="5">
    <location>
        <begin position="42"/>
        <end position="62"/>
    </location>
</feature>
<evidence type="ECO:0000256" key="2">
    <source>
        <dbReference type="ARBA" id="ARBA00022692"/>
    </source>
</evidence>
<sequence>MHRWNRAAGDAAVLLLALTMMLGALPHFFRAGAKWITWRRELGIYSVILAIVHTVIIIVGWVEWDFFRLFGFEFHPIHLKYVMVQHGFGLANAIGVLALGIGFILLVTSNNRAVRTLGASVWKRLQMMAVIFWTLVVVHVAYFLYLHFLDYRRGIAPDPNALQVWFAGLVLFVFIIRSVAFFRIFRAKSLSRRLKR</sequence>
<gene>
    <name evidence="7" type="ORF">GCU85_05465</name>
</gene>
<proteinExistence type="predicted"/>
<keyword evidence="4 5" id="KW-0472">Membrane</keyword>
<dbReference type="Proteomes" id="UP000471298">
    <property type="component" value="Unassembled WGS sequence"/>
</dbReference>
<feature type="domain" description="Ferric oxidoreductase" evidence="6">
    <location>
        <begin position="9"/>
        <end position="135"/>
    </location>
</feature>
<dbReference type="EMBL" id="WHNW01000004">
    <property type="protein sequence ID" value="MPV86177.1"/>
    <property type="molecule type" value="Genomic_DNA"/>
</dbReference>
<keyword evidence="2 5" id="KW-0812">Transmembrane</keyword>
<evidence type="ECO:0000256" key="1">
    <source>
        <dbReference type="ARBA" id="ARBA00004141"/>
    </source>
</evidence>
<name>A0A6N7EYG6_9GAMM</name>
<feature type="transmembrane region" description="Helical" evidence="5">
    <location>
        <begin position="12"/>
        <end position="30"/>
    </location>
</feature>
<dbReference type="InParanoid" id="A0A6N7EYG6"/>
<dbReference type="InterPro" id="IPR013130">
    <property type="entry name" value="Fe3_Rdtase_TM_dom"/>
</dbReference>
<evidence type="ECO:0000313" key="8">
    <source>
        <dbReference type="Proteomes" id="UP000471298"/>
    </source>
</evidence>
<reference evidence="7 8" key="1">
    <citation type="submission" date="2019-10" db="EMBL/GenBank/DDBJ databases">
        <title>Cardiobacteriales fam. a chemoheterotrophic member of the order Cardiobacteriales, and proposal of Cardiobacteriales fam. nov.</title>
        <authorList>
            <person name="Wang C."/>
        </authorList>
    </citation>
    <scope>NUCLEOTIDE SEQUENCE [LARGE SCALE GENOMIC DNA]</scope>
    <source>
        <strain evidence="7 8">ML27</strain>
    </source>
</reference>
<dbReference type="GO" id="GO:0016020">
    <property type="term" value="C:membrane"/>
    <property type="evidence" value="ECO:0007669"/>
    <property type="project" value="UniProtKB-SubCell"/>
</dbReference>
<dbReference type="Pfam" id="PF01794">
    <property type="entry name" value="Ferric_reduct"/>
    <property type="match status" value="1"/>
</dbReference>
<comment type="subcellular location">
    <subcellularLocation>
        <location evidence="1">Membrane</location>
        <topology evidence="1">Multi-pass membrane protein</topology>
    </subcellularLocation>
</comment>
<feature type="transmembrane region" description="Helical" evidence="5">
    <location>
        <begin position="82"/>
        <end position="107"/>
    </location>
</feature>
<evidence type="ECO:0000256" key="3">
    <source>
        <dbReference type="ARBA" id="ARBA00022989"/>
    </source>
</evidence>
<feature type="transmembrane region" description="Helical" evidence="5">
    <location>
        <begin position="165"/>
        <end position="185"/>
    </location>
</feature>